<dbReference type="AlphaFoldDB" id="A0A8H6H5W1"/>
<keyword evidence="3" id="KW-1185">Reference proteome</keyword>
<reference evidence="2 3" key="1">
    <citation type="submission" date="2020-07" db="EMBL/GenBank/DDBJ databases">
        <title>Comparative genomics of pyrophilous fungi reveals a link between fire events and developmental genes.</title>
        <authorList>
            <consortium name="DOE Joint Genome Institute"/>
            <person name="Steindorff A.S."/>
            <person name="Carver A."/>
            <person name="Calhoun S."/>
            <person name="Stillman K."/>
            <person name="Liu H."/>
            <person name="Lipzen A."/>
            <person name="Pangilinan J."/>
            <person name="Labutti K."/>
            <person name="Bruns T.D."/>
            <person name="Grigoriev I.V."/>
        </authorList>
    </citation>
    <scope>NUCLEOTIDE SEQUENCE [LARGE SCALE GENOMIC DNA]</scope>
    <source>
        <strain evidence="2 3">CBS 144469</strain>
    </source>
</reference>
<protein>
    <submittedName>
        <fullName evidence="2">Uncharacterized protein</fullName>
    </submittedName>
</protein>
<sequence>MTGGVFEVDAEVEVELKRVELSFTHSSRDAGCKEGFFIVDSAGLKEHEGTLGIPAFHAILTDERSKDVPLILETASFERPVEVWGVEIGVLNALSELGQVGEVGAERTKEGGDLEKEMGLLGRRVRDVVGRISGEVEKAKKAKGKEKGTKAVKGAKRWKVSEDADEDEDEGY</sequence>
<feature type="compositionally biased region" description="Acidic residues" evidence="1">
    <location>
        <begin position="163"/>
        <end position="172"/>
    </location>
</feature>
<accession>A0A8H6H5W1</accession>
<name>A0A8H6H5W1_9AGAR</name>
<proteinExistence type="predicted"/>
<dbReference type="OrthoDB" id="7663182at2759"/>
<organism evidence="2 3">
    <name type="scientific">Ephemerocybe angulata</name>
    <dbReference type="NCBI Taxonomy" id="980116"/>
    <lineage>
        <taxon>Eukaryota</taxon>
        <taxon>Fungi</taxon>
        <taxon>Dikarya</taxon>
        <taxon>Basidiomycota</taxon>
        <taxon>Agaricomycotina</taxon>
        <taxon>Agaricomycetes</taxon>
        <taxon>Agaricomycetidae</taxon>
        <taxon>Agaricales</taxon>
        <taxon>Agaricineae</taxon>
        <taxon>Psathyrellaceae</taxon>
        <taxon>Ephemerocybe</taxon>
    </lineage>
</organism>
<gene>
    <name evidence="2" type="ORF">DFP72DRAFT_1085300</name>
</gene>
<evidence type="ECO:0000313" key="3">
    <source>
        <dbReference type="Proteomes" id="UP000521943"/>
    </source>
</evidence>
<dbReference type="EMBL" id="JACGCI010000309">
    <property type="protein sequence ID" value="KAF6740979.1"/>
    <property type="molecule type" value="Genomic_DNA"/>
</dbReference>
<feature type="region of interest" description="Disordered" evidence="1">
    <location>
        <begin position="139"/>
        <end position="172"/>
    </location>
</feature>
<comment type="caution">
    <text evidence="2">The sequence shown here is derived from an EMBL/GenBank/DDBJ whole genome shotgun (WGS) entry which is preliminary data.</text>
</comment>
<feature type="compositionally biased region" description="Basic and acidic residues" evidence="1">
    <location>
        <begin position="139"/>
        <end position="149"/>
    </location>
</feature>
<dbReference type="Proteomes" id="UP000521943">
    <property type="component" value="Unassembled WGS sequence"/>
</dbReference>
<evidence type="ECO:0000256" key="1">
    <source>
        <dbReference type="SAM" id="MobiDB-lite"/>
    </source>
</evidence>
<dbReference type="Gene3D" id="3.20.20.150">
    <property type="entry name" value="Divalent-metal-dependent TIM barrel enzymes"/>
    <property type="match status" value="1"/>
</dbReference>
<evidence type="ECO:0000313" key="2">
    <source>
        <dbReference type="EMBL" id="KAF6740979.1"/>
    </source>
</evidence>